<dbReference type="Pfam" id="PF06419">
    <property type="entry name" value="COG6_N"/>
    <property type="match status" value="1"/>
</dbReference>
<evidence type="ECO:0000259" key="11">
    <source>
        <dbReference type="Pfam" id="PF06419"/>
    </source>
</evidence>
<dbReference type="GO" id="GO:0006891">
    <property type="term" value="P:intra-Golgi vesicle-mediated transport"/>
    <property type="evidence" value="ECO:0007669"/>
    <property type="project" value="UniProtKB-UniRule"/>
</dbReference>
<comment type="subunit">
    <text evidence="9">Component of the conserved oligomeric Golgi complex.</text>
</comment>
<dbReference type="EMBL" id="WHWC01000010">
    <property type="protein sequence ID" value="KAG8375224.1"/>
    <property type="molecule type" value="Genomic_DNA"/>
</dbReference>
<evidence type="ECO:0000256" key="4">
    <source>
        <dbReference type="ARBA" id="ARBA00022448"/>
    </source>
</evidence>
<accession>A0AAV6WWX9</accession>
<evidence type="ECO:0000256" key="2">
    <source>
        <dbReference type="ARBA" id="ARBA00011023"/>
    </source>
</evidence>
<organism evidence="13 14">
    <name type="scientific">Buddleja alternifolia</name>
    <dbReference type="NCBI Taxonomy" id="168488"/>
    <lineage>
        <taxon>Eukaryota</taxon>
        <taxon>Viridiplantae</taxon>
        <taxon>Streptophyta</taxon>
        <taxon>Embryophyta</taxon>
        <taxon>Tracheophyta</taxon>
        <taxon>Spermatophyta</taxon>
        <taxon>Magnoliopsida</taxon>
        <taxon>eudicotyledons</taxon>
        <taxon>Gunneridae</taxon>
        <taxon>Pentapetalae</taxon>
        <taxon>asterids</taxon>
        <taxon>lamiids</taxon>
        <taxon>Lamiales</taxon>
        <taxon>Scrophulariaceae</taxon>
        <taxon>Buddlejeae</taxon>
        <taxon>Buddleja</taxon>
    </lineage>
</organism>
<dbReference type="InterPro" id="IPR048369">
    <property type="entry name" value="COG6_C"/>
</dbReference>
<evidence type="ECO:0000313" key="13">
    <source>
        <dbReference type="EMBL" id="KAG8375224.1"/>
    </source>
</evidence>
<comment type="function">
    <text evidence="9">Required for normal Golgi function.</text>
</comment>
<keyword evidence="14" id="KW-1185">Reference proteome</keyword>
<gene>
    <name evidence="13" type="ORF">BUALT_Bualt10G0078100</name>
</gene>
<comment type="subcellular location">
    <subcellularLocation>
        <location evidence="1 9">Golgi apparatus membrane</location>
        <topology evidence="1 9">Peripheral membrane protein</topology>
    </subcellularLocation>
</comment>
<dbReference type="InterPro" id="IPR048368">
    <property type="entry name" value="COG6_N"/>
</dbReference>
<dbReference type="Proteomes" id="UP000826271">
    <property type="component" value="Unassembled WGS sequence"/>
</dbReference>
<keyword evidence="5 9" id="KW-0653">Protein transport</keyword>
<evidence type="ECO:0000256" key="7">
    <source>
        <dbReference type="ARBA" id="ARBA00023136"/>
    </source>
</evidence>
<name>A0AAV6WWX9_9LAMI</name>
<evidence type="ECO:0000256" key="9">
    <source>
        <dbReference type="RuleBase" id="RU365075"/>
    </source>
</evidence>
<dbReference type="PANTHER" id="PTHR21506">
    <property type="entry name" value="COMPONENT OF OLIGOMERIC GOLGI COMPLEX 6"/>
    <property type="match status" value="1"/>
</dbReference>
<protein>
    <recommendedName>
        <fullName evidence="3 9">Conserved oligomeric Golgi complex subunit 6</fullName>
        <shortName evidence="9">COG complex subunit 6</shortName>
    </recommendedName>
    <alternativeName>
        <fullName evidence="8 9">Component of oligomeric Golgi complex 6</fullName>
    </alternativeName>
</protein>
<proteinExistence type="inferred from homology"/>
<reference evidence="13" key="1">
    <citation type="submission" date="2019-10" db="EMBL/GenBank/DDBJ databases">
        <authorList>
            <person name="Zhang R."/>
            <person name="Pan Y."/>
            <person name="Wang J."/>
            <person name="Ma R."/>
            <person name="Yu S."/>
        </authorList>
    </citation>
    <scope>NUCLEOTIDE SEQUENCE</scope>
    <source>
        <strain evidence="13">LA-IB0</strain>
        <tissue evidence="13">Leaf</tissue>
    </source>
</reference>
<evidence type="ECO:0000256" key="5">
    <source>
        <dbReference type="ARBA" id="ARBA00022927"/>
    </source>
</evidence>
<dbReference type="GO" id="GO:0017119">
    <property type="term" value="C:Golgi transport complex"/>
    <property type="evidence" value="ECO:0007669"/>
    <property type="project" value="UniProtKB-UniRule"/>
</dbReference>
<dbReference type="PANTHER" id="PTHR21506:SF0">
    <property type="entry name" value="CONSERVED OLIGOMERIC GOLGI COMPLEX SUBUNIT 6"/>
    <property type="match status" value="1"/>
</dbReference>
<evidence type="ECO:0000256" key="1">
    <source>
        <dbReference type="ARBA" id="ARBA00004395"/>
    </source>
</evidence>
<keyword evidence="7 9" id="KW-0472">Membrane</keyword>
<evidence type="ECO:0000259" key="12">
    <source>
        <dbReference type="Pfam" id="PF20653"/>
    </source>
</evidence>
<feature type="domain" description="Conserved oligomeric complex COG6 N-terminal" evidence="11">
    <location>
        <begin position="52"/>
        <end position="164"/>
    </location>
</feature>
<evidence type="ECO:0000313" key="14">
    <source>
        <dbReference type="Proteomes" id="UP000826271"/>
    </source>
</evidence>
<evidence type="ECO:0000256" key="8">
    <source>
        <dbReference type="ARBA" id="ARBA00031348"/>
    </source>
</evidence>
<comment type="similarity">
    <text evidence="2 9">Belongs to the COG6 family.</text>
</comment>
<feature type="domain" description="Conserved Oligomeric Golgi complex subunit 6 C-terminal" evidence="12">
    <location>
        <begin position="194"/>
        <end position="702"/>
    </location>
</feature>
<dbReference type="AlphaFoldDB" id="A0AAV6WWX9"/>
<dbReference type="SMART" id="SM01087">
    <property type="entry name" value="COG6"/>
    <property type="match status" value="1"/>
</dbReference>
<dbReference type="GO" id="GO:0000139">
    <property type="term" value="C:Golgi membrane"/>
    <property type="evidence" value="ECO:0007669"/>
    <property type="project" value="UniProtKB-SubCell"/>
</dbReference>
<keyword evidence="6 9" id="KW-0333">Golgi apparatus</keyword>
<dbReference type="Pfam" id="PF20653">
    <property type="entry name" value="COG6_C"/>
    <property type="match status" value="1"/>
</dbReference>
<comment type="caution">
    <text evidence="13">The sequence shown here is derived from an EMBL/GenBank/DDBJ whole genome shotgun (WGS) entry which is preliminary data.</text>
</comment>
<sequence length="704" mass="78647">MCQSLMLIDDPLPPPVAVEARRLLLPYVIFRIAKVLETRTDTPDLLASLNTLSSFYSENTPQGRRNLRSTIEKRGLSINEEFLVASSSAQQALDRVEEEVNALAECCDKIAKALNNCNATTGDIISTTERLKQELETTTERQEIASCFLRDYQLSNDEINALREEDLSESFFKALAHVQEIHANCKVLLRTHHQRAGLELMDMMAVYQEGAYERLCRWVQAECRKLGDVDNPEVSELLKTAVRCLRARPVLFKYCAEEVANMRHNALFRRFISALTRGGPGGLPRPIEVHAHDPLRYVGDMLGWLHQALASERELVLTLLDPDSVADTGAIAHRFSNIPESDIGKTESDLTFVLDRIFEGVCRPFKVRVEQVLQSQPNLIISYKLSNTLEFYSHTISDLLGKETALSNTLWALKDAAQKTFFDILKTRGEKLLRYPPLVAVDLSPPPTLKEGISVLLEIIETHDSMMVPSSDTFEPVISALLDPIIQMCEQAAEAHKSKGVVQSSRRSRVSSDQAQPRRSSVDAILENSSSASSFQIRETPSKIFLINCLSAIRQPLLGHDVASEYVKKLGSMIENHIHGLVQKEVDTILRKCGLSNKMSHFHDSSNGVSDTPLAETEDTSHDALLESLKTFFGLILGSESSLPEFELMQVPSLRSEACVQLARSLAEAYEVIYKGIMDPKNGYPDPRSLARHPPDQIRTILGI</sequence>
<feature type="region of interest" description="Disordered" evidence="10">
    <location>
        <begin position="497"/>
        <end position="523"/>
    </location>
</feature>
<keyword evidence="4 9" id="KW-0813">Transport</keyword>
<evidence type="ECO:0000256" key="10">
    <source>
        <dbReference type="SAM" id="MobiDB-lite"/>
    </source>
</evidence>
<evidence type="ECO:0000256" key="6">
    <source>
        <dbReference type="ARBA" id="ARBA00023034"/>
    </source>
</evidence>
<evidence type="ECO:0000256" key="3">
    <source>
        <dbReference type="ARBA" id="ARBA00020973"/>
    </source>
</evidence>
<dbReference type="InterPro" id="IPR010490">
    <property type="entry name" value="COG6"/>
</dbReference>
<dbReference type="GO" id="GO:0015031">
    <property type="term" value="P:protein transport"/>
    <property type="evidence" value="ECO:0007669"/>
    <property type="project" value="UniProtKB-KW"/>
</dbReference>